<accession>A0A2M4DRL8</accession>
<proteinExistence type="predicted"/>
<reference evidence="2" key="1">
    <citation type="submission" date="2018-01" db="EMBL/GenBank/DDBJ databases">
        <title>An insight into the sialome of Amazonian anophelines.</title>
        <authorList>
            <person name="Ribeiro J.M."/>
            <person name="Scarpassa V."/>
            <person name="Calvo E."/>
        </authorList>
    </citation>
    <scope>NUCLEOTIDE SEQUENCE</scope>
</reference>
<sequence>MVRSLLQSTVSVIHLLLVHCYPVGWHSSSTVRFGTGHAGMQCPGCSAGFPEQVIDQLVPHVYAEVPQHKLQLLGRHVPILVAIEQIECRPQVRFANVSLALDRVQPVLCWND</sequence>
<keyword evidence="1" id="KW-0732">Signal</keyword>
<feature type="chain" id="PRO_5014921680" evidence="1">
    <location>
        <begin position="21"/>
        <end position="112"/>
    </location>
</feature>
<evidence type="ECO:0000313" key="2">
    <source>
        <dbReference type="EMBL" id="MBW80215.1"/>
    </source>
</evidence>
<dbReference type="AlphaFoldDB" id="A0A2M4DRL8"/>
<organism evidence="2">
    <name type="scientific">Anopheles darlingi</name>
    <name type="common">Mosquito</name>
    <dbReference type="NCBI Taxonomy" id="43151"/>
    <lineage>
        <taxon>Eukaryota</taxon>
        <taxon>Metazoa</taxon>
        <taxon>Ecdysozoa</taxon>
        <taxon>Arthropoda</taxon>
        <taxon>Hexapoda</taxon>
        <taxon>Insecta</taxon>
        <taxon>Pterygota</taxon>
        <taxon>Neoptera</taxon>
        <taxon>Endopterygota</taxon>
        <taxon>Diptera</taxon>
        <taxon>Nematocera</taxon>
        <taxon>Culicoidea</taxon>
        <taxon>Culicidae</taxon>
        <taxon>Anophelinae</taxon>
        <taxon>Anopheles</taxon>
    </lineage>
</organism>
<evidence type="ECO:0000256" key="1">
    <source>
        <dbReference type="SAM" id="SignalP"/>
    </source>
</evidence>
<name>A0A2M4DRL8_ANODA</name>
<feature type="signal peptide" evidence="1">
    <location>
        <begin position="1"/>
        <end position="20"/>
    </location>
</feature>
<protein>
    <submittedName>
        <fullName evidence="2">Putative secreted protein</fullName>
    </submittedName>
</protein>
<dbReference type="EMBL" id="GGFL01016037">
    <property type="protein sequence ID" value="MBW80215.1"/>
    <property type="molecule type" value="Transcribed_RNA"/>
</dbReference>